<dbReference type="Pfam" id="PF18065">
    <property type="entry name" value="PatG_C"/>
    <property type="match status" value="1"/>
</dbReference>
<feature type="domain" description="PatG" evidence="7">
    <location>
        <begin position="309"/>
        <end position="413"/>
    </location>
</feature>
<dbReference type="SUPFAM" id="SSF52743">
    <property type="entry name" value="Subtilisin-like"/>
    <property type="match status" value="1"/>
</dbReference>
<evidence type="ECO:0000259" key="8">
    <source>
        <dbReference type="Pfam" id="PF18065"/>
    </source>
</evidence>
<dbReference type="PANTHER" id="PTHR43806:SF11">
    <property type="entry name" value="CEREVISIN-RELATED"/>
    <property type="match status" value="1"/>
</dbReference>
<dbReference type="EMBL" id="JBHUKU010000034">
    <property type="protein sequence ID" value="MFD2465601.1"/>
    <property type="molecule type" value="Genomic_DNA"/>
</dbReference>
<evidence type="ECO:0000256" key="2">
    <source>
        <dbReference type="ARBA" id="ARBA00022670"/>
    </source>
</evidence>
<dbReference type="InterPro" id="IPR036852">
    <property type="entry name" value="Peptidase_S8/S53_dom_sf"/>
</dbReference>
<keyword evidence="3" id="KW-0378">Hydrolase</keyword>
<gene>
    <name evidence="9" type="ORF">ACFSYJ_43820</name>
</gene>
<dbReference type="RefSeq" id="WP_345408961.1">
    <property type="nucleotide sequence ID" value="NZ_BAABHG010000033.1"/>
</dbReference>
<dbReference type="Pfam" id="PF18047">
    <property type="entry name" value="PatG_D"/>
    <property type="match status" value="1"/>
</dbReference>
<evidence type="ECO:0000313" key="10">
    <source>
        <dbReference type="Proteomes" id="UP001597419"/>
    </source>
</evidence>
<feature type="domain" description="Peptidase S8/S53" evidence="6">
    <location>
        <begin position="61"/>
        <end position="261"/>
    </location>
</feature>
<keyword evidence="4" id="KW-0720">Serine protease</keyword>
<keyword evidence="2" id="KW-0645">Protease</keyword>
<proteinExistence type="inferred from homology"/>
<dbReference type="PANTHER" id="PTHR43806">
    <property type="entry name" value="PEPTIDASE S8"/>
    <property type="match status" value="1"/>
</dbReference>
<evidence type="ECO:0000256" key="5">
    <source>
        <dbReference type="PROSITE-ProRule" id="PRU01240"/>
    </source>
</evidence>
<dbReference type="Gene3D" id="3.40.50.200">
    <property type="entry name" value="Peptidase S8/S53 domain"/>
    <property type="match status" value="1"/>
</dbReference>
<reference evidence="10" key="1">
    <citation type="journal article" date="2019" name="Int. J. Syst. Evol. Microbiol.">
        <title>The Global Catalogue of Microorganisms (GCM) 10K type strain sequencing project: providing services to taxonomists for standard genome sequencing and annotation.</title>
        <authorList>
            <consortium name="The Broad Institute Genomics Platform"/>
            <consortium name="The Broad Institute Genome Sequencing Center for Infectious Disease"/>
            <person name="Wu L."/>
            <person name="Ma J."/>
        </authorList>
    </citation>
    <scope>NUCLEOTIDE SEQUENCE [LARGE SCALE GENOMIC DNA]</scope>
    <source>
        <strain evidence="10">CGMCC 4.7643</strain>
    </source>
</reference>
<comment type="caution">
    <text evidence="5">Lacks conserved residue(s) required for the propagation of feature annotation.</text>
</comment>
<dbReference type="PROSITE" id="PS51892">
    <property type="entry name" value="SUBTILASE"/>
    <property type="match status" value="1"/>
</dbReference>
<name>A0ABW5GXN8_9PSEU</name>
<evidence type="ECO:0000256" key="4">
    <source>
        <dbReference type="ARBA" id="ARBA00022825"/>
    </source>
</evidence>
<organism evidence="9 10">
    <name type="scientific">Amycolatopsis samaneae</name>
    <dbReference type="NCBI Taxonomy" id="664691"/>
    <lineage>
        <taxon>Bacteria</taxon>
        <taxon>Bacillati</taxon>
        <taxon>Actinomycetota</taxon>
        <taxon>Actinomycetes</taxon>
        <taxon>Pseudonocardiales</taxon>
        <taxon>Pseudonocardiaceae</taxon>
        <taxon>Amycolatopsis</taxon>
    </lineage>
</organism>
<dbReference type="PROSITE" id="PS00138">
    <property type="entry name" value="SUBTILASE_SER"/>
    <property type="match status" value="1"/>
</dbReference>
<keyword evidence="10" id="KW-1185">Reference proteome</keyword>
<dbReference type="InterPro" id="IPR000209">
    <property type="entry name" value="Peptidase_S8/S53_dom"/>
</dbReference>
<evidence type="ECO:0000259" key="6">
    <source>
        <dbReference type="Pfam" id="PF00082"/>
    </source>
</evidence>
<evidence type="ECO:0000256" key="1">
    <source>
        <dbReference type="ARBA" id="ARBA00011073"/>
    </source>
</evidence>
<evidence type="ECO:0000313" key="9">
    <source>
        <dbReference type="EMBL" id="MFD2465601.1"/>
    </source>
</evidence>
<accession>A0ABW5GXN8</accession>
<comment type="similarity">
    <text evidence="1 5">Belongs to the peptidase S8 family.</text>
</comment>
<dbReference type="Proteomes" id="UP001597419">
    <property type="component" value="Unassembled WGS sequence"/>
</dbReference>
<dbReference type="Pfam" id="PF00082">
    <property type="entry name" value="Peptidase_S8"/>
    <property type="match status" value="1"/>
</dbReference>
<dbReference type="InterPro" id="IPR040483">
    <property type="entry name" value="PatG_dom"/>
</dbReference>
<dbReference type="InterPro" id="IPR040636">
    <property type="entry name" value="PatG_C"/>
</dbReference>
<sequence length="564" mass="59822">MAEIAAIPGVRELWEQTLGDPDVTIGLVEGPPALSHPCFTGADLTVLEPHWLPHVPVVDGLPQHATFVASVLFGQSGSSVHGLAPRCRGLVVPALRDEPTLLDPVNAVRAIETLVEAGADIVHFAASLPTGSGDADPLLARAVRQAHDAGVLVVSPAGNDYGGNYVAPAVLPEVLAVGAHDDDGVMFRFSNWGERYRDHGLVAPGGNLTAAEPGGGTAVHKGTSVAAPIVTGVCALLASLRRQHGLPADPLAVRDALLAAARPCDPADSHGDPARCLAGKLDVPRATRLALARHAQADVVLSARQPNPVYVVGVLGYDCGTDRRWDSIIRQMVPGATREKLNPFDARHLATHLAAYPGDAASLIWILHQDHAPVYVIEPTGPYAAEVYRQLAEQLAGQAASSGGATERVAVPGRHTGRTVRLLSGQQVPVIEVEQLCGVPGRNVDQLTAVPADTRVLRQLLERVYQDLRNPGAASRERALNFAATTVVHTERIFAAAVADRLALEAVSVEPSPFSRPGSDTWDVKLRFFDPENTRRARRALRVTVDVSDVLPVSLGEVREWAEP</sequence>
<evidence type="ECO:0000259" key="7">
    <source>
        <dbReference type="Pfam" id="PF18047"/>
    </source>
</evidence>
<comment type="caution">
    <text evidence="9">The sequence shown here is derived from an EMBL/GenBank/DDBJ whole genome shotgun (WGS) entry which is preliminary data.</text>
</comment>
<evidence type="ECO:0000256" key="3">
    <source>
        <dbReference type="ARBA" id="ARBA00022801"/>
    </source>
</evidence>
<protein>
    <submittedName>
        <fullName evidence="9">S8 family serine peptidase</fullName>
    </submittedName>
</protein>
<dbReference type="InterPro" id="IPR050131">
    <property type="entry name" value="Peptidase_S8_subtilisin-like"/>
</dbReference>
<dbReference type="InterPro" id="IPR023828">
    <property type="entry name" value="Peptidase_S8_Ser-AS"/>
</dbReference>
<feature type="domain" description="PatG C-terminal" evidence="8">
    <location>
        <begin position="454"/>
        <end position="561"/>
    </location>
</feature>